<dbReference type="AlphaFoldDB" id="A0AAE1TVS3"/>
<dbReference type="SUPFAM" id="SSF57889">
    <property type="entry name" value="Cysteine-rich domain"/>
    <property type="match status" value="1"/>
</dbReference>
<evidence type="ECO:0000313" key="1">
    <source>
        <dbReference type="EMBL" id="KAK4296960.1"/>
    </source>
</evidence>
<comment type="caution">
    <text evidence="1">The sequence shown here is derived from an EMBL/GenBank/DDBJ whole genome shotgun (WGS) entry which is preliminary data.</text>
</comment>
<sequence>MWNSVCLTPHPQQNPCYVRLEGGRPGEGHVFRPTTLERPAWCDACAHLVFYHATTCHSKDPIFLLLFLLDLVNCLFISCRNE</sequence>
<gene>
    <name evidence="1" type="ORF">Pmani_030588</name>
</gene>
<protein>
    <submittedName>
        <fullName evidence="1">Uncharacterized protein</fullName>
    </submittedName>
</protein>
<reference evidence="1" key="1">
    <citation type="submission" date="2023-11" db="EMBL/GenBank/DDBJ databases">
        <title>Genome assemblies of two species of porcelain crab, Petrolisthes cinctipes and Petrolisthes manimaculis (Anomura: Porcellanidae).</title>
        <authorList>
            <person name="Angst P."/>
        </authorList>
    </citation>
    <scope>NUCLEOTIDE SEQUENCE</scope>
    <source>
        <strain evidence="1">PB745_02</strain>
        <tissue evidence="1">Gill</tissue>
    </source>
</reference>
<proteinExistence type="predicted"/>
<organism evidence="1 2">
    <name type="scientific">Petrolisthes manimaculis</name>
    <dbReference type="NCBI Taxonomy" id="1843537"/>
    <lineage>
        <taxon>Eukaryota</taxon>
        <taxon>Metazoa</taxon>
        <taxon>Ecdysozoa</taxon>
        <taxon>Arthropoda</taxon>
        <taxon>Crustacea</taxon>
        <taxon>Multicrustacea</taxon>
        <taxon>Malacostraca</taxon>
        <taxon>Eumalacostraca</taxon>
        <taxon>Eucarida</taxon>
        <taxon>Decapoda</taxon>
        <taxon>Pleocyemata</taxon>
        <taxon>Anomura</taxon>
        <taxon>Galatheoidea</taxon>
        <taxon>Porcellanidae</taxon>
        <taxon>Petrolisthes</taxon>
    </lineage>
</organism>
<name>A0AAE1TVS3_9EUCA</name>
<dbReference type="InterPro" id="IPR046349">
    <property type="entry name" value="C1-like_sf"/>
</dbReference>
<evidence type="ECO:0000313" key="2">
    <source>
        <dbReference type="Proteomes" id="UP001292094"/>
    </source>
</evidence>
<dbReference type="EMBL" id="JAWZYT010003736">
    <property type="protein sequence ID" value="KAK4296960.1"/>
    <property type="molecule type" value="Genomic_DNA"/>
</dbReference>
<accession>A0AAE1TVS3</accession>
<dbReference type="Proteomes" id="UP001292094">
    <property type="component" value="Unassembled WGS sequence"/>
</dbReference>
<keyword evidence="2" id="KW-1185">Reference proteome</keyword>